<dbReference type="EMBL" id="JX100810">
    <property type="protein sequence ID" value="AFU88254.1"/>
    <property type="molecule type" value="Genomic_DNA"/>
</dbReference>
<dbReference type="KEGG" id="vg:13995312"/>
<sequence>MGMLSMLLVFLWGLSFAAYIVRLRTIHYVERGLEPGRPVRAPQPTPRVRQESRSGVIHQMGFGGREPPPGMKTSPVVHEIEYAGEVCETCTM</sequence>
<protein>
    <submittedName>
        <fullName evidence="2">Uncharacterized protein</fullName>
    </submittedName>
</protein>
<dbReference type="RefSeq" id="YP_006988618.1">
    <property type="nucleotide sequence ID" value="NC_019406.1"/>
</dbReference>
<proteinExistence type="predicted"/>
<organism evidence="2 3">
    <name type="scientific">Caulobacter phage CcrColossus</name>
    <dbReference type="NCBI Taxonomy" id="1211640"/>
    <lineage>
        <taxon>Viruses</taxon>
        <taxon>Duplodnaviria</taxon>
        <taxon>Heunggongvirae</taxon>
        <taxon>Uroviricota</taxon>
        <taxon>Caudoviricetes</taxon>
        <taxon>Jeanschmidtviridae</taxon>
        <taxon>Colossusvirus</taxon>
        <taxon>Colossusvirus colossus</taxon>
    </lineage>
</organism>
<evidence type="ECO:0000256" key="1">
    <source>
        <dbReference type="SAM" id="MobiDB-lite"/>
    </source>
</evidence>
<reference evidence="2 3" key="1">
    <citation type="journal article" date="2012" name="BMC Genomics">
        <title>The Caulobacter crescentus phage phiCbK: genomics of a canonical phage.</title>
        <authorList>
            <person name="Gill J.J."/>
            <person name="Berry J.D."/>
            <person name="Russell W.K."/>
            <person name="Lessor L."/>
            <person name="Escobar Garcia D.A."/>
            <person name="Hernandez D."/>
            <person name="Kane A."/>
            <person name="Keene J."/>
            <person name="Maddox M."/>
            <person name="Martin R."/>
            <person name="Mohan S."/>
            <person name="Thorn A.M."/>
            <person name="Russell D.H."/>
            <person name="Young R."/>
        </authorList>
    </citation>
    <scope>NUCLEOTIDE SEQUENCE [LARGE SCALE GENOMIC DNA]</scope>
</reference>
<name>K4JSC5_9CAUD</name>
<keyword evidence="3" id="KW-1185">Reference proteome</keyword>
<evidence type="ECO:0000313" key="3">
    <source>
        <dbReference type="Proteomes" id="UP000000463"/>
    </source>
</evidence>
<feature type="region of interest" description="Disordered" evidence="1">
    <location>
        <begin position="35"/>
        <end position="74"/>
    </location>
</feature>
<dbReference type="GeneID" id="13995312"/>
<gene>
    <name evidence="2" type="ORF">CcrColossus_gp384</name>
</gene>
<evidence type="ECO:0000313" key="2">
    <source>
        <dbReference type="EMBL" id="AFU88254.1"/>
    </source>
</evidence>
<dbReference type="Proteomes" id="UP000000463">
    <property type="component" value="Segment"/>
</dbReference>
<accession>K4JSC5</accession>